<reference evidence="17 18" key="1">
    <citation type="submission" date="2017-02" db="EMBL/GenBank/DDBJ databases">
        <title>Complete genome sequence of the cold-active Pseudoalteromonas aliena strain EH1 isolated from Arctic seawater.</title>
        <authorList>
            <person name="Kim E."/>
            <person name="Heo E."/>
            <person name="Kim H."/>
            <person name="Kim D."/>
        </authorList>
    </citation>
    <scope>NUCLEOTIDE SEQUENCE [LARGE SCALE GENOMIC DNA]</scope>
    <source>
        <strain evidence="17 18">EH1</strain>
    </source>
</reference>
<protein>
    <recommendedName>
        <fullName evidence="4">microbial collagenase</fullName>
        <ecNumber evidence="4">3.4.24.3</ecNumber>
    </recommendedName>
</protein>
<organism evidence="17 18">
    <name type="scientific">Pseudoalteromonas aliena</name>
    <dbReference type="NCBI Taxonomy" id="247523"/>
    <lineage>
        <taxon>Bacteria</taxon>
        <taxon>Pseudomonadati</taxon>
        <taxon>Pseudomonadota</taxon>
        <taxon>Gammaproteobacteria</taxon>
        <taxon>Alteromonadales</taxon>
        <taxon>Pseudoalteromonadaceae</taxon>
        <taxon>Pseudoalteromonas</taxon>
    </lineage>
</organism>
<evidence type="ECO:0000256" key="5">
    <source>
        <dbReference type="ARBA" id="ARBA00022525"/>
    </source>
</evidence>
<dbReference type="EC" id="3.4.24.3" evidence="4"/>
<gene>
    <name evidence="17" type="ORF">B0W48_19315</name>
</gene>
<dbReference type="GO" id="GO:0008270">
    <property type="term" value="F:zinc ion binding"/>
    <property type="evidence" value="ECO:0007669"/>
    <property type="project" value="InterPro"/>
</dbReference>
<feature type="active site" evidence="13">
    <location>
        <position position="473"/>
    </location>
</feature>
<dbReference type="PANTHER" id="PTHR13062:SF9">
    <property type="entry name" value="MICROBIAL COLLAGENASE"/>
    <property type="match status" value="1"/>
</dbReference>
<feature type="chain" id="PRO_5010301011" description="microbial collagenase" evidence="14">
    <location>
        <begin position="21"/>
        <end position="987"/>
    </location>
</feature>
<evidence type="ECO:0000256" key="11">
    <source>
        <dbReference type="ARBA" id="ARBA00023049"/>
    </source>
</evidence>
<evidence type="ECO:0000256" key="6">
    <source>
        <dbReference type="ARBA" id="ARBA00022670"/>
    </source>
</evidence>
<dbReference type="PANTHER" id="PTHR13062">
    <property type="entry name" value="COLLAGENASE"/>
    <property type="match status" value="1"/>
</dbReference>
<dbReference type="InterPro" id="IPR007280">
    <property type="entry name" value="Peptidase_C_arc/bac"/>
</dbReference>
<name>A0A1Q2H2Y5_9GAMM</name>
<comment type="cofactor">
    <cofactor evidence="2">
        <name>Zn(2+)</name>
        <dbReference type="ChEBI" id="CHEBI:29105"/>
    </cofactor>
</comment>
<dbReference type="STRING" id="247523.B0W48_19315"/>
<dbReference type="Gene3D" id="1.10.390.20">
    <property type="match status" value="1"/>
</dbReference>
<dbReference type="Pfam" id="PF08453">
    <property type="entry name" value="Peptidase_M9_N"/>
    <property type="match status" value="1"/>
</dbReference>
<dbReference type="InterPro" id="IPR013661">
    <property type="entry name" value="Peptidase_M9_N_dom"/>
</dbReference>
<evidence type="ECO:0000259" key="15">
    <source>
        <dbReference type="Pfam" id="PF04151"/>
    </source>
</evidence>
<dbReference type="Pfam" id="PF01752">
    <property type="entry name" value="Peptidase_M9"/>
    <property type="match status" value="1"/>
</dbReference>
<dbReference type="Gene3D" id="2.60.120.380">
    <property type="match status" value="2"/>
</dbReference>
<evidence type="ECO:0000256" key="9">
    <source>
        <dbReference type="ARBA" id="ARBA00022801"/>
    </source>
</evidence>
<evidence type="ECO:0000256" key="12">
    <source>
        <dbReference type="ARBA" id="ARBA00023145"/>
    </source>
</evidence>
<evidence type="ECO:0000256" key="7">
    <source>
        <dbReference type="ARBA" id="ARBA00022723"/>
    </source>
</evidence>
<keyword evidence="7" id="KW-0479">Metal-binding</keyword>
<keyword evidence="12" id="KW-0865">Zymogen</keyword>
<evidence type="ECO:0000256" key="8">
    <source>
        <dbReference type="ARBA" id="ARBA00022729"/>
    </source>
</evidence>
<feature type="domain" description="Peptidase M9 collagenase N-terminal" evidence="16">
    <location>
        <begin position="72"/>
        <end position="250"/>
    </location>
</feature>
<comment type="catalytic activity">
    <reaction evidence="1">
        <text>Digestion of native collagen in the triple helical region at Xaa-|-Gly bonds. With synthetic peptides, a preference is shown for Gly at P3 and P1', Pro and Ala at P2 and P2', and hydroxyproline, Ala or Arg at P3'.</text>
        <dbReference type="EC" id="3.4.24.3"/>
    </reaction>
</comment>
<feature type="domain" description="Peptidase C-terminal archaeal/bacterial" evidence="15">
    <location>
        <begin position="794"/>
        <end position="857"/>
    </location>
</feature>
<comment type="subcellular location">
    <subcellularLocation>
        <location evidence="3">Secreted</location>
    </subcellularLocation>
</comment>
<keyword evidence="9" id="KW-0378">Hydrolase</keyword>
<evidence type="ECO:0000313" key="18">
    <source>
        <dbReference type="Proteomes" id="UP000188243"/>
    </source>
</evidence>
<dbReference type="AlphaFoldDB" id="A0A1Q2H2Y5"/>
<sequence>MNTYLISTMSTMLLTSTVLAQSPLPEHLQNNENMATPVLAPTYPISKRHQEFSHQKQLQNMMSTTQMDAECSAFIGLSGSSLISEIVKSTPKCVGLLFKLKNGNATTIFSESNIRYAAAAFRDRAKTYTGTDTSGVESLVLFIRGALYVQHYNPELVPEYSSAVKTDINTALTNFFNNNRAWTVSEANGSVLQEALVLIDSLGVGAKFNYVTLKVLSEYDAQWKASFSMSSAANAIFTTLFRAQQNDEMNALFESDHRILEALYQFQLNNRDMIGTQREYLLTNSVSEMSRLFYIESMRSKLSHYVKEVLKSTDRNGESHSLWLAAAARADNYDKANCNEYGICGFKPQLEKDTLQLNWKCSDSLRIKAQNLYVDQATWACSVLSDQEQFFHEKLSTNLIPVEEDNNEALELIIFDSPNDYRTYASILFDIRTDNGGMYLEGSPSSKKNQARFIAYEADWKRPDFHIWNLQHEYVHYLDGRYNLFGDFRRATSVNTTWWAEGLGEYISYQDANTTAIEMGKTQQYKLSEIFNNNYDSGQDRIYRWGYLAVRFMFEKHKVDIDHILNLFRQNRYTEYQAFMDNIADRYESEWQAWLISDLSTKNDGIKENGPTDEIAIDSGSQSNWEGPNNKLSEDYSTCVVTNEQYRHNPDATSLEIDQPIECISAKDGRASFAFGNTERTSNDLWIKSSGGWGDADVFFGSEGWASGETNEGAGIEYGNDEIIKVSFNPEKLWHYLTLSGDFGGVDLIVSETELFPDDSGPAPVTNCGDVTLEQGELALNKVECIAGGRVPLYFWVDKDNTEVSISTHGGEGNADLYYNATRWASSTDADSRSESLGNNEYIKVTAFRGWNYVTIDSDSSYSGVSIKLTTAVPKTPDGTPPCGVATVNYGQVFLNKKECVSGGNTTLYFEVDEDNTQVSMKISGGDGNANIYYKSDGWATPTDAELRSENIDNNDVITTKADKGWHYVTIDTPDQYSGVTLEITSQ</sequence>
<evidence type="ECO:0000256" key="4">
    <source>
        <dbReference type="ARBA" id="ARBA00012653"/>
    </source>
</evidence>
<evidence type="ECO:0000256" key="2">
    <source>
        <dbReference type="ARBA" id="ARBA00001947"/>
    </source>
</evidence>
<dbReference type="GO" id="GO:0005576">
    <property type="term" value="C:extracellular region"/>
    <property type="evidence" value="ECO:0007669"/>
    <property type="project" value="UniProtKB-SubCell"/>
</dbReference>
<evidence type="ECO:0000259" key="16">
    <source>
        <dbReference type="Pfam" id="PF08453"/>
    </source>
</evidence>
<keyword evidence="10" id="KW-0862">Zinc</keyword>
<keyword evidence="8 14" id="KW-0732">Signal</keyword>
<evidence type="ECO:0000256" key="3">
    <source>
        <dbReference type="ARBA" id="ARBA00004613"/>
    </source>
</evidence>
<dbReference type="InterPro" id="IPR002169">
    <property type="entry name" value="Peptidase_M9A/M9B"/>
</dbReference>
<dbReference type="PRINTS" id="PR00931">
    <property type="entry name" value="MICOLLPTASE"/>
</dbReference>
<dbReference type="RefSeq" id="WP_077538407.1">
    <property type="nucleotide sequence ID" value="NZ_CP019628.1"/>
</dbReference>
<dbReference type="GO" id="GO:0004222">
    <property type="term" value="F:metalloendopeptidase activity"/>
    <property type="evidence" value="ECO:0007669"/>
    <property type="project" value="UniProtKB-EC"/>
</dbReference>
<dbReference type="EMBL" id="CP019628">
    <property type="protein sequence ID" value="AQQ01733.1"/>
    <property type="molecule type" value="Genomic_DNA"/>
</dbReference>
<dbReference type="Proteomes" id="UP000188243">
    <property type="component" value="Chromosome"/>
</dbReference>
<keyword evidence="11" id="KW-0482">Metalloprotease</keyword>
<dbReference type="KEGG" id="paln:B0W48_19315"/>
<evidence type="ECO:0000256" key="1">
    <source>
        <dbReference type="ARBA" id="ARBA00000424"/>
    </source>
</evidence>
<proteinExistence type="predicted"/>
<evidence type="ECO:0000256" key="14">
    <source>
        <dbReference type="SAM" id="SignalP"/>
    </source>
</evidence>
<evidence type="ECO:0000256" key="10">
    <source>
        <dbReference type="ARBA" id="ARBA00022833"/>
    </source>
</evidence>
<feature type="signal peptide" evidence="14">
    <location>
        <begin position="1"/>
        <end position="20"/>
    </location>
</feature>
<evidence type="ECO:0000313" key="17">
    <source>
        <dbReference type="EMBL" id="AQQ01733.1"/>
    </source>
</evidence>
<dbReference type="GO" id="GO:0006508">
    <property type="term" value="P:proteolysis"/>
    <property type="evidence" value="ECO:0007669"/>
    <property type="project" value="UniProtKB-KW"/>
</dbReference>
<keyword evidence="6" id="KW-0645">Protease</keyword>
<accession>A0A1Q2H2Y5</accession>
<dbReference type="Pfam" id="PF04151">
    <property type="entry name" value="PPC"/>
    <property type="match status" value="1"/>
</dbReference>
<keyword evidence="5" id="KW-0964">Secreted</keyword>
<dbReference type="Gene3D" id="3.40.30.160">
    <property type="entry name" value="Collagenase ColT, N-terminal domain"/>
    <property type="match status" value="1"/>
</dbReference>
<evidence type="ECO:0000256" key="13">
    <source>
        <dbReference type="PIRSR" id="PIRSR602169-1"/>
    </source>
</evidence>